<dbReference type="GO" id="GO:0020037">
    <property type="term" value="F:heme binding"/>
    <property type="evidence" value="ECO:0007669"/>
    <property type="project" value="InterPro"/>
</dbReference>
<evidence type="ECO:0000256" key="10">
    <source>
        <dbReference type="ARBA" id="ARBA00023004"/>
    </source>
</evidence>
<reference evidence="14" key="1">
    <citation type="journal article" date="2019" name="Environ. Microbiol.">
        <title>Fungal ecological strategies reflected in gene transcription - a case study of two litter decomposers.</title>
        <authorList>
            <person name="Barbi F."/>
            <person name="Kohler A."/>
            <person name="Barry K."/>
            <person name="Baskaran P."/>
            <person name="Daum C."/>
            <person name="Fauchery L."/>
            <person name="Ihrmark K."/>
            <person name="Kuo A."/>
            <person name="LaButti K."/>
            <person name="Lipzen A."/>
            <person name="Morin E."/>
            <person name="Grigoriev I.V."/>
            <person name="Henrissat B."/>
            <person name="Lindahl B."/>
            <person name="Martin F."/>
        </authorList>
    </citation>
    <scope>NUCLEOTIDE SEQUENCE</scope>
    <source>
        <strain evidence="14">JB14</strain>
    </source>
</reference>
<dbReference type="OrthoDB" id="1470350at2759"/>
<comment type="similarity">
    <text evidence="4">Belongs to the cytochrome P450 family.</text>
</comment>
<dbReference type="Proteomes" id="UP000799118">
    <property type="component" value="Unassembled WGS sequence"/>
</dbReference>
<dbReference type="Pfam" id="PF00067">
    <property type="entry name" value="p450"/>
    <property type="match status" value="1"/>
</dbReference>
<accession>A0A6A4HA03</accession>
<organism evidence="14 15">
    <name type="scientific">Gymnopus androsaceus JB14</name>
    <dbReference type="NCBI Taxonomy" id="1447944"/>
    <lineage>
        <taxon>Eukaryota</taxon>
        <taxon>Fungi</taxon>
        <taxon>Dikarya</taxon>
        <taxon>Basidiomycota</taxon>
        <taxon>Agaricomycotina</taxon>
        <taxon>Agaricomycetes</taxon>
        <taxon>Agaricomycetidae</taxon>
        <taxon>Agaricales</taxon>
        <taxon>Marasmiineae</taxon>
        <taxon>Omphalotaceae</taxon>
        <taxon>Gymnopus</taxon>
    </lineage>
</organism>
<dbReference type="InterPro" id="IPR002401">
    <property type="entry name" value="Cyt_P450_E_grp-I"/>
</dbReference>
<evidence type="ECO:0000256" key="11">
    <source>
        <dbReference type="ARBA" id="ARBA00023033"/>
    </source>
</evidence>
<keyword evidence="5 13" id="KW-0349">Heme</keyword>
<dbReference type="PRINTS" id="PR00385">
    <property type="entry name" value="P450"/>
</dbReference>
<keyword evidence="7 13" id="KW-0479">Metal-binding</keyword>
<keyword evidence="9" id="KW-0560">Oxidoreductase</keyword>
<dbReference type="InterPro" id="IPR050121">
    <property type="entry name" value="Cytochrome_P450_monoxygenase"/>
</dbReference>
<dbReference type="InterPro" id="IPR001128">
    <property type="entry name" value="Cyt_P450"/>
</dbReference>
<comment type="subcellular location">
    <subcellularLocation>
        <location evidence="2">Membrane</location>
    </subcellularLocation>
</comment>
<evidence type="ECO:0000256" key="1">
    <source>
        <dbReference type="ARBA" id="ARBA00001971"/>
    </source>
</evidence>
<dbReference type="EMBL" id="ML769537">
    <property type="protein sequence ID" value="KAE9395109.1"/>
    <property type="molecule type" value="Genomic_DNA"/>
</dbReference>
<dbReference type="SUPFAM" id="SSF48264">
    <property type="entry name" value="Cytochrome P450"/>
    <property type="match status" value="1"/>
</dbReference>
<feature type="binding site" description="axial binding residue" evidence="13">
    <location>
        <position position="463"/>
    </location>
    <ligand>
        <name>heme</name>
        <dbReference type="ChEBI" id="CHEBI:30413"/>
    </ligand>
    <ligandPart>
        <name>Fe</name>
        <dbReference type="ChEBI" id="CHEBI:18248"/>
    </ligandPart>
</feature>
<keyword evidence="10 13" id="KW-0408">Iron</keyword>
<dbReference type="GO" id="GO:0004497">
    <property type="term" value="F:monooxygenase activity"/>
    <property type="evidence" value="ECO:0007669"/>
    <property type="project" value="UniProtKB-KW"/>
</dbReference>
<keyword evidence="6" id="KW-0812">Transmembrane</keyword>
<evidence type="ECO:0000256" key="13">
    <source>
        <dbReference type="PIRSR" id="PIRSR602401-1"/>
    </source>
</evidence>
<keyword evidence="12" id="KW-0472">Membrane</keyword>
<dbReference type="GO" id="GO:0016705">
    <property type="term" value="F:oxidoreductase activity, acting on paired donors, with incorporation or reduction of molecular oxygen"/>
    <property type="evidence" value="ECO:0007669"/>
    <property type="project" value="InterPro"/>
</dbReference>
<evidence type="ECO:0000256" key="8">
    <source>
        <dbReference type="ARBA" id="ARBA00022989"/>
    </source>
</evidence>
<evidence type="ECO:0000256" key="3">
    <source>
        <dbReference type="ARBA" id="ARBA00004721"/>
    </source>
</evidence>
<evidence type="ECO:0000313" key="15">
    <source>
        <dbReference type="Proteomes" id="UP000799118"/>
    </source>
</evidence>
<sequence length="526" mass="58948">MQSHFLLLAASLLVTLTIYHLIKAARWFFLGSGTPIKLRGPPNPSFLFGNLKETWFSASLLHCRVVVYTATDRIVTMDAKAIQHIMRNEHIYGKPQGDLRILKLILGEGNNEIVSRNHATYRERINPAFAANRIRELTGTFFEKSFELRDIWAAKITAASGVGRIDSVDWLSKTTLDVIGLTGFNYHFNALNDTGKVNELNKAFSAISGSSDMTSVWIPLQAQLPKAIIPLLMAVSSMKSSAEIMQRTGKELLVESKAYLAGTGEKNDNWGARDLLSLLLKSNMSTDIPEDERMSDADVIAQVPTFLIAGHETTSVSTTWALFSLSRHQEIQTKLREELLSVPTEKPSMDVLNELFYLDAFVRETLRLYTPLTNIARTALQDDILPLAHPIIDSDGVIHDSLPVRKGQPLIIAVLGVNTDRLLWGSDAYEFKPDRWLKVPDNVDTIPGVWSNLMTFWGGSRACIGWRFSIIEMKALLFTLVRNFEFELAVPVEEIILHRVASMQRPSLSSDYSRAKLPLLIKPLKT</sequence>
<evidence type="ECO:0000256" key="2">
    <source>
        <dbReference type="ARBA" id="ARBA00004370"/>
    </source>
</evidence>
<dbReference type="PRINTS" id="PR00463">
    <property type="entry name" value="EP450I"/>
</dbReference>
<keyword evidence="11" id="KW-0503">Monooxygenase</keyword>
<keyword evidence="8" id="KW-1133">Transmembrane helix</keyword>
<dbReference type="PANTHER" id="PTHR24305:SF166">
    <property type="entry name" value="CYTOCHROME P450 12A4, MITOCHONDRIAL-RELATED"/>
    <property type="match status" value="1"/>
</dbReference>
<evidence type="ECO:0000256" key="12">
    <source>
        <dbReference type="ARBA" id="ARBA00023136"/>
    </source>
</evidence>
<dbReference type="AlphaFoldDB" id="A0A6A4HA03"/>
<evidence type="ECO:0000256" key="7">
    <source>
        <dbReference type="ARBA" id="ARBA00022723"/>
    </source>
</evidence>
<gene>
    <name evidence="14" type="ORF">BT96DRAFT_826734</name>
</gene>
<evidence type="ECO:0000256" key="9">
    <source>
        <dbReference type="ARBA" id="ARBA00023002"/>
    </source>
</evidence>
<comment type="pathway">
    <text evidence="3">Secondary metabolite biosynthesis; terpenoid biosynthesis.</text>
</comment>
<name>A0A6A4HA03_9AGAR</name>
<evidence type="ECO:0000313" key="14">
    <source>
        <dbReference type="EMBL" id="KAE9395109.1"/>
    </source>
</evidence>
<keyword evidence="15" id="KW-1185">Reference proteome</keyword>
<dbReference type="PANTHER" id="PTHR24305">
    <property type="entry name" value="CYTOCHROME P450"/>
    <property type="match status" value="1"/>
</dbReference>
<dbReference type="GO" id="GO:0016020">
    <property type="term" value="C:membrane"/>
    <property type="evidence" value="ECO:0007669"/>
    <property type="project" value="UniProtKB-SubCell"/>
</dbReference>
<evidence type="ECO:0000256" key="5">
    <source>
        <dbReference type="ARBA" id="ARBA00022617"/>
    </source>
</evidence>
<dbReference type="GO" id="GO:0005506">
    <property type="term" value="F:iron ion binding"/>
    <property type="evidence" value="ECO:0007669"/>
    <property type="project" value="InterPro"/>
</dbReference>
<dbReference type="InterPro" id="IPR036396">
    <property type="entry name" value="Cyt_P450_sf"/>
</dbReference>
<proteinExistence type="inferred from homology"/>
<dbReference type="Gene3D" id="1.10.630.10">
    <property type="entry name" value="Cytochrome P450"/>
    <property type="match status" value="1"/>
</dbReference>
<comment type="cofactor">
    <cofactor evidence="1 13">
        <name>heme</name>
        <dbReference type="ChEBI" id="CHEBI:30413"/>
    </cofactor>
</comment>
<evidence type="ECO:0000256" key="6">
    <source>
        <dbReference type="ARBA" id="ARBA00022692"/>
    </source>
</evidence>
<protein>
    <submittedName>
        <fullName evidence="14">Cytochrome P450</fullName>
    </submittedName>
</protein>
<evidence type="ECO:0000256" key="4">
    <source>
        <dbReference type="ARBA" id="ARBA00010617"/>
    </source>
</evidence>